<comment type="caution">
    <text evidence="1">The sequence shown here is derived from an EMBL/GenBank/DDBJ whole genome shotgun (WGS) entry which is preliminary data.</text>
</comment>
<evidence type="ECO:0000313" key="2">
    <source>
        <dbReference type="Proteomes" id="UP000325315"/>
    </source>
</evidence>
<proteinExistence type="predicted"/>
<gene>
    <name evidence="1" type="ORF">EPI10_028079</name>
</gene>
<dbReference type="OrthoDB" id="6618109at2759"/>
<reference evidence="2" key="1">
    <citation type="journal article" date="2019" name="Plant Biotechnol. J.">
        <title>Genome sequencing of the Australian wild diploid species Gossypium australe highlights disease resistance and delayed gland morphogenesis.</title>
        <authorList>
            <person name="Cai Y."/>
            <person name="Cai X."/>
            <person name="Wang Q."/>
            <person name="Wang P."/>
            <person name="Zhang Y."/>
            <person name="Cai C."/>
            <person name="Xu Y."/>
            <person name="Wang K."/>
            <person name="Zhou Z."/>
            <person name="Wang C."/>
            <person name="Geng S."/>
            <person name="Li B."/>
            <person name="Dong Q."/>
            <person name="Hou Y."/>
            <person name="Wang H."/>
            <person name="Ai P."/>
            <person name="Liu Z."/>
            <person name="Yi F."/>
            <person name="Sun M."/>
            <person name="An G."/>
            <person name="Cheng J."/>
            <person name="Zhang Y."/>
            <person name="Shi Q."/>
            <person name="Xie Y."/>
            <person name="Shi X."/>
            <person name="Chang Y."/>
            <person name="Huang F."/>
            <person name="Chen Y."/>
            <person name="Hong S."/>
            <person name="Mi L."/>
            <person name="Sun Q."/>
            <person name="Zhang L."/>
            <person name="Zhou B."/>
            <person name="Peng R."/>
            <person name="Zhang X."/>
            <person name="Liu F."/>
        </authorList>
    </citation>
    <scope>NUCLEOTIDE SEQUENCE [LARGE SCALE GENOMIC DNA]</scope>
    <source>
        <strain evidence="2">cv. PA1801</strain>
    </source>
</reference>
<accession>A0A5B6UZT3</accession>
<dbReference type="AlphaFoldDB" id="A0A5B6UZT3"/>
<dbReference type="Proteomes" id="UP000325315">
    <property type="component" value="Unassembled WGS sequence"/>
</dbReference>
<dbReference type="SUPFAM" id="SSF56672">
    <property type="entry name" value="DNA/RNA polymerases"/>
    <property type="match status" value="1"/>
</dbReference>
<name>A0A5B6UZT3_9ROSI</name>
<evidence type="ECO:0000313" key="1">
    <source>
        <dbReference type="EMBL" id="KAA3461515.1"/>
    </source>
</evidence>
<protein>
    <submittedName>
        <fullName evidence="1">Integrase</fullName>
    </submittedName>
</protein>
<keyword evidence="2" id="KW-1185">Reference proteome</keyword>
<dbReference type="InterPro" id="IPR043502">
    <property type="entry name" value="DNA/RNA_pol_sf"/>
</dbReference>
<organism evidence="1 2">
    <name type="scientific">Gossypium australe</name>
    <dbReference type="NCBI Taxonomy" id="47621"/>
    <lineage>
        <taxon>Eukaryota</taxon>
        <taxon>Viridiplantae</taxon>
        <taxon>Streptophyta</taxon>
        <taxon>Embryophyta</taxon>
        <taxon>Tracheophyta</taxon>
        <taxon>Spermatophyta</taxon>
        <taxon>Magnoliopsida</taxon>
        <taxon>eudicotyledons</taxon>
        <taxon>Gunneridae</taxon>
        <taxon>Pentapetalae</taxon>
        <taxon>rosids</taxon>
        <taxon>malvids</taxon>
        <taxon>Malvales</taxon>
        <taxon>Malvaceae</taxon>
        <taxon>Malvoideae</taxon>
        <taxon>Gossypium</taxon>
    </lineage>
</organism>
<dbReference type="EMBL" id="SMMG02000009">
    <property type="protein sequence ID" value="KAA3461515.1"/>
    <property type="molecule type" value="Genomic_DNA"/>
</dbReference>
<sequence>MFVGHMVSTKEPLTKLLCKNTPFLWAVEQQLRFEKLKLILTQATPELGKEFVVYSDASNTGFGCVLMSEGKANVAVDTLSQRSMSNLRAIFSCLSLFNNGGILAELKVKPSWLDEIKSKQVLDESLISQVQQMNEDKTSDFRFNNNGILCFRGHICVLMIWT</sequence>